<dbReference type="InterPro" id="IPR051715">
    <property type="entry name" value="Intimin-Invasin_domain"/>
</dbReference>
<dbReference type="InterPro" id="IPR013783">
    <property type="entry name" value="Ig-like_fold"/>
</dbReference>
<dbReference type="InterPro" id="IPR008964">
    <property type="entry name" value="Invasin/intimin_cell_adhesion"/>
</dbReference>
<dbReference type="Gene3D" id="2.60.40.10">
    <property type="entry name" value="Immunoglobulins"/>
    <property type="match status" value="3"/>
</dbReference>
<dbReference type="EMBL" id="MLFS01000052">
    <property type="protein sequence ID" value="ORM71312.1"/>
    <property type="molecule type" value="Genomic_DNA"/>
</dbReference>
<protein>
    <recommendedName>
        <fullName evidence="3">Big-1 domain-containing protein</fullName>
    </recommendedName>
</protein>
<dbReference type="InterPro" id="IPR008541">
    <property type="entry name" value="InvE_AD"/>
</dbReference>
<comment type="caution">
    <text evidence="4">The sequence shown here is derived from an EMBL/GenBank/DDBJ whole genome shotgun (WGS) entry which is preliminary data.</text>
</comment>
<dbReference type="InterPro" id="IPR015217">
    <property type="entry name" value="Invasin_dom_3"/>
</dbReference>
<dbReference type="Pfam" id="PF02369">
    <property type="entry name" value="Big_1"/>
    <property type="match status" value="1"/>
</dbReference>
<dbReference type="Pfam" id="PF11924">
    <property type="entry name" value="IAT_beta"/>
    <property type="match status" value="1"/>
</dbReference>
<dbReference type="InterPro" id="IPR038177">
    <property type="entry name" value="IAT_beta_sf"/>
</dbReference>
<dbReference type="GO" id="GO:0007155">
    <property type="term" value="P:cell adhesion"/>
    <property type="evidence" value="ECO:0007669"/>
    <property type="project" value="InterPro"/>
</dbReference>
<comment type="similarity">
    <text evidence="1">Belongs to the intimin/invasin family.</text>
</comment>
<feature type="compositionally biased region" description="Polar residues" evidence="2">
    <location>
        <begin position="484"/>
        <end position="494"/>
    </location>
</feature>
<dbReference type="STRING" id="1076551.HA48_16555"/>
<dbReference type="GO" id="GO:0009279">
    <property type="term" value="C:cell outer membrane"/>
    <property type="evidence" value="ECO:0007669"/>
    <property type="project" value="TreeGrafter"/>
</dbReference>
<reference evidence="4 5" key="1">
    <citation type="journal article" date="2017" name="Antonie Van Leeuwenhoek">
        <title>Phylogenomic resolution of the bacterial genus Pantoea and its relationship with Erwinia and Tatumella.</title>
        <authorList>
            <person name="Palmer M."/>
            <person name="Steenkamp E.T."/>
            <person name="Coetzee M.P."/>
            <person name="Chan W.Y."/>
            <person name="van Zyl E."/>
            <person name="De Maayer P."/>
            <person name="Coutinho T.A."/>
            <person name="Blom J."/>
            <person name="Smits T.H."/>
            <person name="Duffy B."/>
            <person name="Venter S.N."/>
        </authorList>
    </citation>
    <scope>NUCLEOTIDE SEQUENCE [LARGE SCALE GENOMIC DNA]</scope>
    <source>
        <strain evidence="4 5">LMG 26277</strain>
    </source>
</reference>
<dbReference type="InterPro" id="IPR024519">
    <property type="entry name" value="IAT_beta"/>
</dbReference>
<dbReference type="PROSITE" id="PS51127">
    <property type="entry name" value="BIG1"/>
    <property type="match status" value="2"/>
</dbReference>
<evidence type="ECO:0000256" key="1">
    <source>
        <dbReference type="ARBA" id="ARBA00010116"/>
    </source>
</evidence>
<name>A0A1X1D3Q4_9GAMM</name>
<dbReference type="InterPro" id="IPR003344">
    <property type="entry name" value="Big_1_dom"/>
</dbReference>
<dbReference type="Gene3D" id="2.40.160.160">
    <property type="entry name" value="Inverse autotransporter, beta-domain"/>
    <property type="match status" value="1"/>
</dbReference>
<dbReference type="SUPFAM" id="SSF49373">
    <property type="entry name" value="Invasin/intimin cell-adhesion fragments"/>
    <property type="match status" value="3"/>
</dbReference>
<dbReference type="OrthoDB" id="8320584at2"/>
<organism evidence="4 5">
    <name type="scientific">Pantoea wallisii</name>
    <dbReference type="NCBI Taxonomy" id="1076551"/>
    <lineage>
        <taxon>Bacteria</taxon>
        <taxon>Pseudomonadati</taxon>
        <taxon>Pseudomonadota</taxon>
        <taxon>Gammaproteobacteria</taxon>
        <taxon>Enterobacterales</taxon>
        <taxon>Erwiniaceae</taxon>
        <taxon>Pantoea</taxon>
    </lineage>
</organism>
<dbReference type="SMART" id="SM00634">
    <property type="entry name" value="BID_1"/>
    <property type="match status" value="2"/>
</dbReference>
<dbReference type="PRINTS" id="PR01369">
    <property type="entry name" value="INTIMIN"/>
</dbReference>
<dbReference type="Pfam" id="PF09134">
    <property type="entry name" value="Invasin_D3"/>
    <property type="match status" value="1"/>
</dbReference>
<evidence type="ECO:0000313" key="5">
    <source>
        <dbReference type="Proteomes" id="UP000193104"/>
    </source>
</evidence>
<evidence type="ECO:0000313" key="4">
    <source>
        <dbReference type="EMBL" id="ORM71312.1"/>
    </source>
</evidence>
<dbReference type="Pfam" id="PF05689">
    <property type="entry name" value="InvE_AD"/>
    <property type="match status" value="1"/>
</dbReference>
<proteinExistence type="inferred from homology"/>
<dbReference type="InterPro" id="IPR008542">
    <property type="entry name" value="BIg21"/>
</dbReference>
<accession>A0A1X1D3Q4</accession>
<dbReference type="RefSeq" id="WP_128602349.1">
    <property type="nucleotide sequence ID" value="NZ_MLFS01000052.1"/>
</dbReference>
<dbReference type="AlphaFoldDB" id="A0A1X1D3Q4"/>
<feature type="region of interest" description="Disordered" evidence="2">
    <location>
        <begin position="484"/>
        <end position="504"/>
    </location>
</feature>
<sequence>MASRKQAHTSGWRRPLAYLHIAVQTGMAITPFWAMTVQAAMPQPDDGEWQRTAGHLTTLAQVAQSRDINGFAAEQASGLATQQLQQWLQTFGTARVELGTDNHFKPHLGAVDVLLPLSKSEQHLFFTQNGLRNVDGQLTGNAGLGMRHFSGDWMLGYNAFYDQNFSRGHKRVGTGLEAWRDYLKLSGNGYYRLSGWRNAGDVEDYDARPANGYDLRAEAWLPAYPALGGRLMYEKYYGDEVALFSKDKRQKNPNAVTAGLSWTPVPLLSVSADHKKGGSQSETLLGLQLNWHPGQSLASQLDPASVGLQRTLAGSGMDLVERNNAIVLEYRKQELITLTLPQTIAGTSGSTQAIRYQLAAKYGLSHIVWRDAAIIAAGGKIIDDGNGSYRLVMPKYVAGLPNSYVLSAVAHDTHNNTSKIATTTVSVARPAVSALRSSTVSALNTLPADGKSTTQITVTLVDEEGAPVTGLAAELAASVTEQSMPDSGSVTTAAVPQGVQPAQPARLSDITETGNGHYVMTLTTGNRPAVAVVTPTLGNLALPSVSISETSDTASAAVRDGDLTLITDSVIASGKDAARVRARVTDGSGNPVANMAVLFTLSGSARAAAGSSLTGVSDKNGYVTLLFTDTVAEKVTVTAATAAGSAQVQATFVADSQADAGKSALSVSAPAILADGSERAVVTLDLRDSYNNPITGQDVAFISSLQGSKLDTIRERGNGIYEASLSGTVPGTTTLSVTVAGNRLDVTTAQVVLKPAPVDLTVKVDSARKNIGERIQLTVNAVRKTTHQPAPQTKITLQVVETLNRQNQPASSGNLKLNGGEVTTYEGVTDASGNLVINITDPDGTGVKNTLELRAESGDTALQAVTFNVKTSPDVASATMWGNMTETVTVGGTTFHRPWLNSEKRGDGVQTYHNEDWGSYNFQTASKICTLPTKEELIKLYNAYPNNKLLDQLGWRTDNVYRTSSVQDKEHNYVYMDKGVVSFRKGGDGYHYDVICKQ</sequence>
<evidence type="ECO:0000259" key="3">
    <source>
        <dbReference type="PROSITE" id="PS51127"/>
    </source>
</evidence>
<evidence type="ECO:0000256" key="2">
    <source>
        <dbReference type="SAM" id="MobiDB-lite"/>
    </source>
</evidence>
<dbReference type="InterPro" id="IPR003535">
    <property type="entry name" value="Intimin/invasin_bac"/>
</dbReference>
<dbReference type="Pfam" id="PF05688">
    <property type="entry name" value="BIg21"/>
    <property type="match status" value="1"/>
</dbReference>
<feature type="domain" description="Big-1" evidence="3">
    <location>
        <begin position="560"/>
        <end position="653"/>
    </location>
</feature>
<dbReference type="PANTHER" id="PTHR39576">
    <property type="entry name" value="ATTACHING AND EFFACING PROTEIN HOMOLOG-RELATED-RELATED"/>
    <property type="match status" value="1"/>
</dbReference>
<dbReference type="Proteomes" id="UP000193104">
    <property type="component" value="Unassembled WGS sequence"/>
</dbReference>
<gene>
    <name evidence="4" type="ORF">HA48_16555</name>
</gene>
<feature type="domain" description="Big-1" evidence="3">
    <location>
        <begin position="662"/>
        <end position="754"/>
    </location>
</feature>
<dbReference type="FunFam" id="2.40.160.160:FF:000001">
    <property type="entry name" value="Intimin-like inverse autotransporter SinH"/>
    <property type="match status" value="1"/>
</dbReference>
<keyword evidence="5" id="KW-1185">Reference proteome</keyword>
<dbReference type="PANTHER" id="PTHR39576:SF2">
    <property type="entry name" value="ATTACHING AND EFFACING PROTEIN HOMOLOG-RELATED"/>
    <property type="match status" value="1"/>
</dbReference>